<protein>
    <submittedName>
        <fullName evidence="2">Uncharacterized protein</fullName>
    </submittedName>
</protein>
<accession>A0AA40U5N7</accession>
<comment type="caution">
    <text evidence="2">The sequence shown here is derived from an EMBL/GenBank/DDBJ whole genome shotgun (WGS) entry which is preliminary data.</text>
</comment>
<reference evidence="2 3" key="1">
    <citation type="submission" date="2015-06" db="EMBL/GenBank/DDBJ databases">
        <title>More than comparative genomics: Whole genome sequencing reveals elusive C. pecorum plasmid and re-evaluates genetic differences and phylogenetic relationships between C. pecorum from pig, cattle, sheep and koala hosts.</title>
        <authorList>
            <person name="Jelocnik M."/>
            <person name="Bachmann N.L."/>
            <person name="Kaltenboeck B."/>
            <person name="Waugh C."/>
            <person name="Woolford L."/>
            <person name="Speight N."/>
            <person name="Gillett A."/>
            <person name="Higgins D."/>
            <person name="Flanagan C."/>
            <person name="Myers G."/>
            <person name="Timms P."/>
            <person name="Polkinghorne A."/>
        </authorList>
    </citation>
    <scope>NUCLEOTIDE SEQUENCE [LARGE SCALE GENOMIC DNA]</scope>
    <source>
        <strain evidence="2 3">L1</strain>
    </source>
</reference>
<gene>
    <name evidence="2" type="ORF">cpL1_0565</name>
</gene>
<name>A0AA40U5N7_9CHLA</name>
<evidence type="ECO:0000256" key="1">
    <source>
        <dbReference type="ARBA" id="ARBA00022729"/>
    </source>
</evidence>
<dbReference type="Pfam" id="PF11019">
    <property type="entry name" value="DUF2608"/>
    <property type="match status" value="1"/>
</dbReference>
<sequence length="307" mass="34762">MRGFLFFISMCVFGNVVSIHAAILHISDLRAVHPYIKDGGVVCLCIEETLIFAKESLGHLRWYEHQNLQLEKNVRKDIAREQALREWLGISMLATFELGTPDLPSVFSELAFSGASVLGVSLCPLPFIPRSLSILEGLSLDFTQFPTVFENGWISHPKTLGKPLETPVVEKNIFFTGILANQLTMEEAMLALFSTAQPLPTQIVYVDHSLQRLESTEKACKQMQVPFVGLCYTPAQKRAEKFHFKVAELQRTRMLSLFSEEFYSALLESFTKKNTEEKGFEPPVPVRELLISNQTHSTTLPLFHREK</sequence>
<dbReference type="InterPro" id="IPR022565">
    <property type="entry name" value="DUF2608"/>
</dbReference>
<proteinExistence type="predicted"/>
<dbReference type="AlphaFoldDB" id="A0AA40U5N7"/>
<dbReference type="Proteomes" id="UP000054301">
    <property type="component" value="Unassembled WGS sequence"/>
</dbReference>
<evidence type="ECO:0000313" key="3">
    <source>
        <dbReference type="Proteomes" id="UP000054301"/>
    </source>
</evidence>
<evidence type="ECO:0000313" key="2">
    <source>
        <dbReference type="EMBL" id="KTF28530.1"/>
    </source>
</evidence>
<organism evidence="2 3">
    <name type="scientific">Chlamydia pecorum</name>
    <dbReference type="NCBI Taxonomy" id="85991"/>
    <lineage>
        <taxon>Bacteria</taxon>
        <taxon>Pseudomonadati</taxon>
        <taxon>Chlamydiota</taxon>
        <taxon>Chlamydiia</taxon>
        <taxon>Chlamydiales</taxon>
        <taxon>Chlamydiaceae</taxon>
        <taxon>Chlamydia/Chlamydophila group</taxon>
        <taxon>Chlamydia</taxon>
    </lineage>
</organism>
<keyword evidence="1" id="KW-0732">Signal</keyword>
<dbReference type="EMBL" id="LFRH01000003">
    <property type="protein sequence ID" value="KTF28530.1"/>
    <property type="molecule type" value="Genomic_DNA"/>
</dbReference>